<dbReference type="InterPro" id="IPR000719">
    <property type="entry name" value="Prot_kinase_dom"/>
</dbReference>
<dbReference type="GO" id="GO:0004674">
    <property type="term" value="F:protein serine/threonine kinase activity"/>
    <property type="evidence" value="ECO:0007669"/>
    <property type="project" value="UniProtKB-EC"/>
</dbReference>
<sequence>MPEEIGRYQKITLLGKGGMGEVWEATDSHTGRTVALKLLTSAALLDPELRERFLREMRLAAEIENPYVVAVYDFAATPSPYIAMRLIRGITLAEEIRTAPLDPARAVDIVQQIASALASAHAKGLRHRDVKPSNIMLERGHRQGRDHAYLFDWGIAHRIDTADPEITRGGQIVGTPSYIAPERLLGTRSDHRADIYSLAVVLYQALTGKLPFGDTGRPFPLRAHLFDPPRALPPSIPPALRKVVEKGLAKDPDERYSSAGEFGDEACAALNPSAPSRSWQSREVVWPSVGGVTGTAAGAVLAAGGMLDPVSALWALPALAAAGAFLGWGIRPPEPPAGPGDATRLIGPGTVV</sequence>
<dbReference type="PROSITE" id="PS00108">
    <property type="entry name" value="PROTEIN_KINASE_ST"/>
    <property type="match status" value="1"/>
</dbReference>
<reference evidence="9 10" key="1">
    <citation type="submission" date="2023-05" db="EMBL/GenBank/DDBJ databases">
        <title>Actinoplanes sp. NEAU-A12 genome sequencing.</title>
        <authorList>
            <person name="Wang Z.-S."/>
        </authorList>
    </citation>
    <scope>NUCLEOTIDE SEQUENCE [LARGE SCALE GENOMIC DNA]</scope>
    <source>
        <strain evidence="9 10">NEAU-A12</strain>
    </source>
</reference>
<keyword evidence="4 7" id="KW-0547">Nucleotide-binding</keyword>
<keyword evidence="10" id="KW-1185">Reference proteome</keyword>
<evidence type="ECO:0000256" key="6">
    <source>
        <dbReference type="ARBA" id="ARBA00022840"/>
    </source>
</evidence>
<dbReference type="PANTHER" id="PTHR43289">
    <property type="entry name" value="MITOGEN-ACTIVATED PROTEIN KINASE KINASE KINASE 20-RELATED"/>
    <property type="match status" value="1"/>
</dbReference>
<dbReference type="PROSITE" id="PS50011">
    <property type="entry name" value="PROTEIN_KINASE_DOM"/>
    <property type="match status" value="1"/>
</dbReference>
<evidence type="ECO:0000256" key="1">
    <source>
        <dbReference type="ARBA" id="ARBA00012513"/>
    </source>
</evidence>
<dbReference type="SUPFAM" id="SSF56112">
    <property type="entry name" value="Protein kinase-like (PK-like)"/>
    <property type="match status" value="1"/>
</dbReference>
<evidence type="ECO:0000259" key="8">
    <source>
        <dbReference type="PROSITE" id="PS50011"/>
    </source>
</evidence>
<dbReference type="RefSeq" id="WP_282762240.1">
    <property type="nucleotide sequence ID" value="NZ_JASCTH010000014.1"/>
</dbReference>
<evidence type="ECO:0000313" key="10">
    <source>
        <dbReference type="Proteomes" id="UP001241758"/>
    </source>
</evidence>
<dbReference type="CDD" id="cd14014">
    <property type="entry name" value="STKc_PknB_like"/>
    <property type="match status" value="1"/>
</dbReference>
<protein>
    <recommendedName>
        <fullName evidence="1">non-specific serine/threonine protein kinase</fullName>
        <ecNumber evidence="1">2.7.11.1</ecNumber>
    </recommendedName>
</protein>
<evidence type="ECO:0000256" key="4">
    <source>
        <dbReference type="ARBA" id="ARBA00022741"/>
    </source>
</evidence>
<evidence type="ECO:0000256" key="3">
    <source>
        <dbReference type="ARBA" id="ARBA00022679"/>
    </source>
</evidence>
<dbReference type="Pfam" id="PF00069">
    <property type="entry name" value="Pkinase"/>
    <property type="match status" value="1"/>
</dbReference>
<keyword evidence="6 7" id="KW-0067">ATP-binding</keyword>
<dbReference type="SMART" id="SM00220">
    <property type="entry name" value="S_TKc"/>
    <property type="match status" value="1"/>
</dbReference>
<dbReference type="Gene3D" id="3.30.200.20">
    <property type="entry name" value="Phosphorylase Kinase, domain 1"/>
    <property type="match status" value="1"/>
</dbReference>
<comment type="caution">
    <text evidence="9">The sequence shown here is derived from an EMBL/GenBank/DDBJ whole genome shotgun (WGS) entry which is preliminary data.</text>
</comment>
<proteinExistence type="predicted"/>
<evidence type="ECO:0000256" key="2">
    <source>
        <dbReference type="ARBA" id="ARBA00022527"/>
    </source>
</evidence>
<organism evidence="9 10">
    <name type="scientific">Actinoplanes sandaracinus</name>
    <dbReference type="NCBI Taxonomy" id="3045177"/>
    <lineage>
        <taxon>Bacteria</taxon>
        <taxon>Bacillati</taxon>
        <taxon>Actinomycetota</taxon>
        <taxon>Actinomycetes</taxon>
        <taxon>Micromonosporales</taxon>
        <taxon>Micromonosporaceae</taxon>
        <taxon>Actinoplanes</taxon>
    </lineage>
</organism>
<dbReference type="Proteomes" id="UP001241758">
    <property type="component" value="Unassembled WGS sequence"/>
</dbReference>
<evidence type="ECO:0000313" key="9">
    <source>
        <dbReference type="EMBL" id="MDI6101367.1"/>
    </source>
</evidence>
<feature type="binding site" evidence="7">
    <location>
        <position position="37"/>
    </location>
    <ligand>
        <name>ATP</name>
        <dbReference type="ChEBI" id="CHEBI:30616"/>
    </ligand>
</feature>
<dbReference type="InterPro" id="IPR017441">
    <property type="entry name" value="Protein_kinase_ATP_BS"/>
</dbReference>
<gene>
    <name evidence="9" type="ORF">QLQ12_22380</name>
</gene>
<evidence type="ECO:0000256" key="5">
    <source>
        <dbReference type="ARBA" id="ARBA00022777"/>
    </source>
</evidence>
<dbReference type="InterPro" id="IPR008271">
    <property type="entry name" value="Ser/Thr_kinase_AS"/>
</dbReference>
<dbReference type="PANTHER" id="PTHR43289:SF6">
    <property type="entry name" value="SERINE_THREONINE-PROTEIN KINASE NEKL-3"/>
    <property type="match status" value="1"/>
</dbReference>
<name>A0ABT6WNR6_9ACTN</name>
<evidence type="ECO:0000256" key="7">
    <source>
        <dbReference type="PROSITE-ProRule" id="PRU10141"/>
    </source>
</evidence>
<dbReference type="PROSITE" id="PS00107">
    <property type="entry name" value="PROTEIN_KINASE_ATP"/>
    <property type="match status" value="1"/>
</dbReference>
<keyword evidence="2" id="KW-0723">Serine/threonine-protein kinase</keyword>
<dbReference type="InterPro" id="IPR011009">
    <property type="entry name" value="Kinase-like_dom_sf"/>
</dbReference>
<accession>A0ABT6WNR6</accession>
<dbReference type="Gene3D" id="1.10.510.10">
    <property type="entry name" value="Transferase(Phosphotransferase) domain 1"/>
    <property type="match status" value="1"/>
</dbReference>
<dbReference type="EMBL" id="JASCTH010000014">
    <property type="protein sequence ID" value="MDI6101367.1"/>
    <property type="molecule type" value="Genomic_DNA"/>
</dbReference>
<keyword evidence="5 9" id="KW-0418">Kinase</keyword>
<keyword evidence="3 9" id="KW-0808">Transferase</keyword>
<feature type="domain" description="Protein kinase" evidence="8">
    <location>
        <begin position="8"/>
        <end position="274"/>
    </location>
</feature>
<dbReference type="EC" id="2.7.11.1" evidence="1"/>